<keyword evidence="1" id="KW-0812">Transmembrane</keyword>
<dbReference type="Proteomes" id="UP001144372">
    <property type="component" value="Unassembled WGS sequence"/>
</dbReference>
<organism evidence="2 3">
    <name type="scientific">Desulforhabdus amnigena</name>
    <dbReference type="NCBI Taxonomy" id="40218"/>
    <lineage>
        <taxon>Bacteria</taxon>
        <taxon>Pseudomonadati</taxon>
        <taxon>Thermodesulfobacteriota</taxon>
        <taxon>Syntrophobacteria</taxon>
        <taxon>Syntrophobacterales</taxon>
        <taxon>Syntrophobacteraceae</taxon>
        <taxon>Desulforhabdus</taxon>
    </lineage>
</organism>
<name>A0A9W6D542_9BACT</name>
<evidence type="ECO:0000256" key="1">
    <source>
        <dbReference type="SAM" id="Phobius"/>
    </source>
</evidence>
<reference evidence="2" key="1">
    <citation type="submission" date="2022-12" db="EMBL/GenBank/DDBJ databases">
        <title>Reference genome sequencing for broad-spectrum identification of bacterial and archaeal isolates by mass spectrometry.</title>
        <authorList>
            <person name="Sekiguchi Y."/>
            <person name="Tourlousse D.M."/>
        </authorList>
    </citation>
    <scope>NUCLEOTIDE SEQUENCE</scope>
    <source>
        <strain evidence="2">ASRB1</strain>
    </source>
</reference>
<keyword evidence="1" id="KW-1133">Transmembrane helix</keyword>
<protein>
    <submittedName>
        <fullName evidence="2">Alpha/beta hydrolase</fullName>
    </submittedName>
</protein>
<keyword evidence="1" id="KW-0472">Membrane</keyword>
<feature type="transmembrane region" description="Helical" evidence="1">
    <location>
        <begin position="6"/>
        <end position="29"/>
    </location>
</feature>
<feature type="transmembrane region" description="Helical" evidence="1">
    <location>
        <begin position="50"/>
        <end position="70"/>
    </location>
</feature>
<gene>
    <name evidence="2" type="ORF">DAMNIGENAA_08340</name>
</gene>
<dbReference type="RefSeq" id="WP_281792408.1">
    <property type="nucleotide sequence ID" value="NZ_BSDR01000001.1"/>
</dbReference>
<comment type="caution">
    <text evidence="2">The sequence shown here is derived from an EMBL/GenBank/DDBJ whole genome shotgun (WGS) entry which is preliminary data.</text>
</comment>
<sequence>MIGFFLVVLLISGMMFLSLSLLTYAFFWYETANTSYRNCLDRLSGGKTKFWLASGIFSSCLSLFLVAIFYPAGFCKRLWHPEADTHCHFPPVILVHGIYHNPAAWTLYHWWLKRAGFKNVYAFSYNSWHSNFDECLQQLNTFVKKICFLLPGRKVILLGHSLGGLLCRAYADATDMQSDVAAVITLGTPHQGSKMAVLGLGRLVKNLAYRGPLIEEMEQCSPNPDIPRVAFYSPVDNMVLPNEALRSRCPTWSHQRISPISHVAVLFHRPTAKQIMEYIKNYEEKWTIC</sequence>
<keyword evidence="2" id="KW-0378">Hydrolase</keyword>
<evidence type="ECO:0000313" key="2">
    <source>
        <dbReference type="EMBL" id="GLI33401.1"/>
    </source>
</evidence>
<keyword evidence="3" id="KW-1185">Reference proteome</keyword>
<dbReference type="Gene3D" id="3.40.50.1820">
    <property type="entry name" value="alpha/beta hydrolase"/>
    <property type="match status" value="1"/>
</dbReference>
<dbReference type="Pfam" id="PF02089">
    <property type="entry name" value="Palm_thioest"/>
    <property type="match status" value="1"/>
</dbReference>
<dbReference type="EMBL" id="BSDR01000001">
    <property type="protein sequence ID" value="GLI33401.1"/>
    <property type="molecule type" value="Genomic_DNA"/>
</dbReference>
<dbReference type="AlphaFoldDB" id="A0A9W6D542"/>
<evidence type="ECO:0000313" key="3">
    <source>
        <dbReference type="Proteomes" id="UP001144372"/>
    </source>
</evidence>
<accession>A0A9W6D542</accession>
<dbReference type="InterPro" id="IPR029058">
    <property type="entry name" value="AB_hydrolase_fold"/>
</dbReference>
<dbReference type="SUPFAM" id="SSF53474">
    <property type="entry name" value="alpha/beta-Hydrolases"/>
    <property type="match status" value="1"/>
</dbReference>
<dbReference type="PANTHER" id="PTHR37946:SF1">
    <property type="entry name" value="SLL1969 PROTEIN"/>
    <property type="match status" value="1"/>
</dbReference>
<dbReference type="GO" id="GO:0016787">
    <property type="term" value="F:hydrolase activity"/>
    <property type="evidence" value="ECO:0007669"/>
    <property type="project" value="UniProtKB-KW"/>
</dbReference>
<proteinExistence type="predicted"/>
<dbReference type="PANTHER" id="PTHR37946">
    <property type="entry name" value="SLL1969 PROTEIN"/>
    <property type="match status" value="1"/>
</dbReference>